<keyword evidence="3" id="KW-1185">Reference proteome</keyword>
<organism evidence="2 3">
    <name type="scientific">Lacipirellula parvula</name>
    <dbReference type="NCBI Taxonomy" id="2650471"/>
    <lineage>
        <taxon>Bacteria</taxon>
        <taxon>Pseudomonadati</taxon>
        <taxon>Planctomycetota</taxon>
        <taxon>Planctomycetia</taxon>
        <taxon>Pirellulales</taxon>
        <taxon>Lacipirellulaceae</taxon>
        <taxon>Lacipirellula</taxon>
    </lineage>
</organism>
<dbReference type="AlphaFoldDB" id="A0A5K7XF57"/>
<protein>
    <recommendedName>
        <fullName evidence="4">PEP-CTERM protein-sorting domain-containing protein</fullName>
    </recommendedName>
</protein>
<reference evidence="3" key="1">
    <citation type="submission" date="2019-10" db="EMBL/GenBank/DDBJ databases">
        <title>Lacipirellula parvula gen. nov., sp. nov., representing a lineage of planctomycetes widespread in freshwater anoxic habitats, and description of the family Lacipirellulaceae.</title>
        <authorList>
            <person name="Dedysh S.N."/>
            <person name="Kulichevskaya I.S."/>
            <person name="Beletsky A.V."/>
            <person name="Rakitin A.L."/>
            <person name="Mardanov A.V."/>
            <person name="Ivanova A.A."/>
            <person name="Saltykova V.X."/>
            <person name="Rijpstra W.I.C."/>
            <person name="Sinninghe Damste J.S."/>
            <person name="Ravin N.V."/>
        </authorList>
    </citation>
    <scope>NUCLEOTIDE SEQUENCE [LARGE SCALE GENOMIC DNA]</scope>
    <source>
        <strain evidence="3">PX69</strain>
    </source>
</reference>
<evidence type="ECO:0000313" key="3">
    <source>
        <dbReference type="Proteomes" id="UP000326837"/>
    </source>
</evidence>
<name>A0A5K7XF57_9BACT</name>
<evidence type="ECO:0000313" key="2">
    <source>
        <dbReference type="EMBL" id="BBO34632.1"/>
    </source>
</evidence>
<accession>A0A5K7XF57</accession>
<feature type="signal peptide" evidence="1">
    <location>
        <begin position="1"/>
        <end position="28"/>
    </location>
</feature>
<dbReference type="RefSeq" id="WP_152100167.1">
    <property type="nucleotide sequence ID" value="NZ_AP021861.1"/>
</dbReference>
<dbReference type="KEGG" id="lpav:PLANPX_4244"/>
<keyword evidence="1" id="KW-0732">Signal</keyword>
<evidence type="ECO:0000256" key="1">
    <source>
        <dbReference type="SAM" id="SignalP"/>
    </source>
</evidence>
<proteinExistence type="predicted"/>
<dbReference type="EMBL" id="AP021861">
    <property type="protein sequence ID" value="BBO34632.1"/>
    <property type="molecule type" value="Genomic_DNA"/>
</dbReference>
<gene>
    <name evidence="2" type="ORF">PLANPX_4244</name>
</gene>
<dbReference type="Proteomes" id="UP000326837">
    <property type="component" value="Chromosome"/>
</dbReference>
<sequence length="266" mass="27801">MMNTRATLLYASLCAVFVGAFSAPPASAAFLFSYDASTGQLPTDQGWLAYEVDLDGPLTAANGSGTTANNANVALETLAGGPALHIRDTLTDASVDLPNYYYAWTSAQQQALLTQGLKFTMVWQGLATTSSGKGNLRFGFNGTEFETQAANIGADQAIEVLGFSSTLAAIDGAFHTLVVSGQMNAGNFEFSYTVDGGASVALPIIVNPSPTQIESALYFGAQSGANRGADFYVRSVVMETLNVPEPTTASLCVIGLVALAWHRKNG</sequence>
<evidence type="ECO:0008006" key="4">
    <source>
        <dbReference type="Google" id="ProtNLM"/>
    </source>
</evidence>
<feature type="chain" id="PRO_5024934619" description="PEP-CTERM protein-sorting domain-containing protein" evidence="1">
    <location>
        <begin position="29"/>
        <end position="266"/>
    </location>
</feature>